<dbReference type="AlphaFoldDB" id="A0A915DR77"/>
<dbReference type="Proteomes" id="UP000887574">
    <property type="component" value="Unplaced"/>
</dbReference>
<reference evidence="3" key="1">
    <citation type="submission" date="2022-11" db="UniProtKB">
        <authorList>
            <consortium name="WormBaseParasite"/>
        </authorList>
    </citation>
    <scope>IDENTIFICATION</scope>
</reference>
<evidence type="ECO:0000313" key="2">
    <source>
        <dbReference type="Proteomes" id="UP000887574"/>
    </source>
</evidence>
<evidence type="ECO:0000313" key="3">
    <source>
        <dbReference type="WBParaSite" id="jg22069"/>
    </source>
</evidence>
<evidence type="ECO:0000256" key="1">
    <source>
        <dbReference type="SAM" id="MobiDB-lite"/>
    </source>
</evidence>
<feature type="compositionally biased region" description="Basic and acidic residues" evidence="1">
    <location>
        <begin position="350"/>
        <end position="363"/>
    </location>
</feature>
<organism evidence="2 3">
    <name type="scientific">Ditylenchus dipsaci</name>
    <dbReference type="NCBI Taxonomy" id="166011"/>
    <lineage>
        <taxon>Eukaryota</taxon>
        <taxon>Metazoa</taxon>
        <taxon>Ecdysozoa</taxon>
        <taxon>Nematoda</taxon>
        <taxon>Chromadorea</taxon>
        <taxon>Rhabditida</taxon>
        <taxon>Tylenchina</taxon>
        <taxon>Tylenchomorpha</taxon>
        <taxon>Sphaerularioidea</taxon>
        <taxon>Anguinidae</taxon>
        <taxon>Anguininae</taxon>
        <taxon>Ditylenchus</taxon>
    </lineage>
</organism>
<feature type="compositionally biased region" description="Acidic residues" evidence="1">
    <location>
        <begin position="364"/>
        <end position="378"/>
    </location>
</feature>
<keyword evidence="2" id="KW-1185">Reference proteome</keyword>
<name>A0A915DR77_9BILA</name>
<proteinExistence type="predicted"/>
<sequence>MPATTKSSLLKTQKKVAPRPAMYQCIAKRQCWGRALTLAQTRAKGGISAAAGSMRMAVLALLSRKRSMACTYLLLASRMRPILALHSLDTNLRAGDGPVPGLCRKRLYGLFLQRRLLCAFTLCPRWGTVEWGEPKVVKGCMSGTMLRKDIRSHCETSDENGEDKLEIEPIQLLTCVCEGSHCKEPTCQGELCSYVVNHNTKQTEQGCVNASVPLIERRSSGACMIPPITGAMHHTVAKTADDLLVTESCICGSDYCNREKPEPKVPEKMKCDTFVKASVLGTKMASRKVTCSGEYCFKVNISSTLDIWPIIARLDVLLLWKAQNWRKNLTQRVVLNLPLKILTPTKGEVLKESKGKAKPKMEITYEDDDTEAQEEEETKDNLKNEENNEEEDEKVDRKQEDEEETEDQQRRRGVPRVKSTTEQHYIFERPTLPTTEPEDSNTALYLSFCCSSY</sequence>
<dbReference type="WBParaSite" id="jg22069">
    <property type="protein sequence ID" value="jg22069"/>
    <property type="gene ID" value="jg22069"/>
</dbReference>
<protein>
    <submittedName>
        <fullName evidence="3">Uncharacterized protein</fullName>
    </submittedName>
</protein>
<feature type="region of interest" description="Disordered" evidence="1">
    <location>
        <begin position="350"/>
        <end position="441"/>
    </location>
</feature>
<accession>A0A915DR77</accession>